<dbReference type="InterPro" id="IPR052585">
    <property type="entry name" value="Lipid_raft_assoc_Zn_ADH"/>
</dbReference>
<dbReference type="Pfam" id="PF08240">
    <property type="entry name" value="ADH_N"/>
    <property type="match status" value="1"/>
</dbReference>
<evidence type="ECO:0000313" key="2">
    <source>
        <dbReference type="EMBL" id="KMM73330.1"/>
    </source>
</evidence>
<dbReference type="GO" id="GO:0016491">
    <property type="term" value="F:oxidoreductase activity"/>
    <property type="evidence" value="ECO:0007669"/>
    <property type="project" value="InterPro"/>
</dbReference>
<dbReference type="Pfam" id="PF13602">
    <property type="entry name" value="ADH_zinc_N_2"/>
    <property type="match status" value="1"/>
</dbReference>
<accession>A0A0J6FV66</accession>
<organism evidence="2 3">
    <name type="scientific">Coccidioides posadasii RMSCC 3488</name>
    <dbReference type="NCBI Taxonomy" id="454284"/>
    <lineage>
        <taxon>Eukaryota</taxon>
        <taxon>Fungi</taxon>
        <taxon>Dikarya</taxon>
        <taxon>Ascomycota</taxon>
        <taxon>Pezizomycotina</taxon>
        <taxon>Eurotiomycetes</taxon>
        <taxon>Eurotiomycetidae</taxon>
        <taxon>Onygenales</taxon>
        <taxon>Onygenaceae</taxon>
        <taxon>Coccidioides</taxon>
    </lineage>
</organism>
<sequence length="325" mass="36216">MQPTGASEELIPPTMPAVYLPTHPYVKHRKSGPSTLVYRADFPTPTPTETQYLIKVQAAAVCRGELEWPHLLHRRETGAVIAHDICGTVLSTPFTDEHLRDGPKFKVGDRVFGLIEPSRDGLFEQLRVNDWLKEVHGVHKPLRLLILNGASSVGIYAIQMLRSKSLLPSASIWIFATTNSKQQSSFLRDKFHVDEVIDCAENPDLVKAWVQKGWAPVHLVLDCIGGKAHRQAHDEKIICKNGAITTTVGAESEVREASKNQHPHSQFVSIEPNGKHLGIIGKLVEKGELTPYVDKVFELHEAKEAMTFVEAGELRGRVVLHINYD</sequence>
<name>A0A0J6FV66_COCPO</name>
<dbReference type="InterPro" id="IPR011032">
    <property type="entry name" value="GroES-like_sf"/>
</dbReference>
<gene>
    <name evidence="2" type="ORF">CPAG_09619</name>
</gene>
<dbReference type="OrthoDB" id="414243at2759"/>
<protein>
    <submittedName>
        <fullName evidence="2">Alcohol dehydrogenase</fullName>
    </submittedName>
</protein>
<proteinExistence type="predicted"/>
<dbReference type="PANTHER" id="PTHR43482">
    <property type="entry name" value="PROTEIN AST1-RELATED"/>
    <property type="match status" value="1"/>
</dbReference>
<dbReference type="Gene3D" id="3.40.50.720">
    <property type="entry name" value="NAD(P)-binding Rossmann-like Domain"/>
    <property type="match status" value="1"/>
</dbReference>
<dbReference type="Proteomes" id="UP000054567">
    <property type="component" value="Unassembled WGS sequence"/>
</dbReference>
<dbReference type="PANTHER" id="PTHR43482:SF1">
    <property type="entry name" value="PROTEIN AST1-RELATED"/>
    <property type="match status" value="1"/>
</dbReference>
<reference evidence="3" key="2">
    <citation type="journal article" date="2009" name="Genome Res.">
        <title>Comparative genomic analyses of the human fungal pathogens Coccidioides and their relatives.</title>
        <authorList>
            <person name="Sharpton T.J."/>
            <person name="Stajich J.E."/>
            <person name="Rounsley S.D."/>
            <person name="Gardner M.J."/>
            <person name="Wortman J.R."/>
            <person name="Jordar V.S."/>
            <person name="Maiti R."/>
            <person name="Kodira C.D."/>
            <person name="Neafsey D.E."/>
            <person name="Zeng Q."/>
            <person name="Hung C.-Y."/>
            <person name="McMahan C."/>
            <person name="Muszewska A."/>
            <person name="Grynberg M."/>
            <person name="Mandel M.A."/>
            <person name="Kellner E.M."/>
            <person name="Barker B.M."/>
            <person name="Galgiani J.N."/>
            <person name="Orbach M.J."/>
            <person name="Kirkland T.N."/>
            <person name="Cole G.T."/>
            <person name="Henn M.R."/>
            <person name="Birren B.W."/>
            <person name="Taylor J.W."/>
        </authorList>
    </citation>
    <scope>NUCLEOTIDE SEQUENCE [LARGE SCALE GENOMIC DNA]</scope>
    <source>
        <strain evidence="3">RMSCC 3488</strain>
    </source>
</reference>
<dbReference type="AlphaFoldDB" id="A0A0J6FV66"/>
<dbReference type="SUPFAM" id="SSF50129">
    <property type="entry name" value="GroES-like"/>
    <property type="match status" value="1"/>
</dbReference>
<dbReference type="SUPFAM" id="SSF51735">
    <property type="entry name" value="NAD(P)-binding Rossmann-fold domains"/>
    <property type="match status" value="1"/>
</dbReference>
<feature type="domain" description="Enoyl reductase (ER)" evidence="1">
    <location>
        <begin position="31"/>
        <end position="320"/>
    </location>
</feature>
<evidence type="ECO:0000313" key="3">
    <source>
        <dbReference type="Proteomes" id="UP000054567"/>
    </source>
</evidence>
<dbReference type="InterPro" id="IPR013154">
    <property type="entry name" value="ADH-like_N"/>
</dbReference>
<reference evidence="3" key="3">
    <citation type="journal article" date="2010" name="Genome Res.">
        <title>Population genomic sequencing of Coccidioides fungi reveals recent hybridization and transposon control.</title>
        <authorList>
            <person name="Neafsey D.E."/>
            <person name="Barker B.M."/>
            <person name="Sharpton T.J."/>
            <person name="Stajich J.E."/>
            <person name="Park D.J."/>
            <person name="Whiston E."/>
            <person name="Hung C.-Y."/>
            <person name="McMahan C."/>
            <person name="White J."/>
            <person name="Sykes S."/>
            <person name="Heiman D."/>
            <person name="Young S."/>
            <person name="Zeng Q."/>
            <person name="Abouelleil A."/>
            <person name="Aftuck L."/>
            <person name="Bessette D."/>
            <person name="Brown A."/>
            <person name="FitzGerald M."/>
            <person name="Lui A."/>
            <person name="Macdonald J.P."/>
            <person name="Priest M."/>
            <person name="Orbach M.J."/>
            <person name="Galgiani J.N."/>
            <person name="Kirkland T.N."/>
            <person name="Cole G.T."/>
            <person name="Birren B.W."/>
            <person name="Henn M.R."/>
            <person name="Taylor J.W."/>
            <person name="Rounsley S.D."/>
        </authorList>
    </citation>
    <scope>NUCLEOTIDE SEQUENCE [LARGE SCALE GENOMIC DNA]</scope>
    <source>
        <strain evidence="3">RMSCC 3488</strain>
    </source>
</reference>
<dbReference type="InterPro" id="IPR036291">
    <property type="entry name" value="NAD(P)-bd_dom_sf"/>
</dbReference>
<dbReference type="CDD" id="cd05289">
    <property type="entry name" value="MDR_like_2"/>
    <property type="match status" value="1"/>
</dbReference>
<evidence type="ECO:0000259" key="1">
    <source>
        <dbReference type="SMART" id="SM00829"/>
    </source>
</evidence>
<dbReference type="InterPro" id="IPR020843">
    <property type="entry name" value="ER"/>
</dbReference>
<dbReference type="SMART" id="SM00829">
    <property type="entry name" value="PKS_ER"/>
    <property type="match status" value="1"/>
</dbReference>
<dbReference type="Gene3D" id="3.90.180.10">
    <property type="entry name" value="Medium-chain alcohol dehydrogenases, catalytic domain"/>
    <property type="match status" value="2"/>
</dbReference>
<reference evidence="2 3" key="1">
    <citation type="submission" date="2007-06" db="EMBL/GenBank/DDBJ databases">
        <title>The Genome Sequence of Coccidioides posadasii RMSCC_3488.</title>
        <authorList>
            <consortium name="Coccidioides Genome Resources Consortium"/>
            <consortium name="The Broad Institute Genome Sequencing Platform"/>
            <person name="Henn M.R."/>
            <person name="Sykes S."/>
            <person name="Young S."/>
            <person name="Jaffe D."/>
            <person name="Berlin A."/>
            <person name="Alvarez P."/>
            <person name="Butler J."/>
            <person name="Gnerre S."/>
            <person name="Grabherr M."/>
            <person name="Mauceli E."/>
            <person name="Brockman W."/>
            <person name="Kodira C."/>
            <person name="Alvarado L."/>
            <person name="Zeng Q."/>
            <person name="Crawford M."/>
            <person name="Antoine C."/>
            <person name="Devon K."/>
            <person name="Galgiani J."/>
            <person name="Orsborn K."/>
            <person name="Lewis M.L."/>
            <person name="Nusbaum C."/>
            <person name="Galagan J."/>
            <person name="Birren B."/>
        </authorList>
    </citation>
    <scope>NUCLEOTIDE SEQUENCE [LARGE SCALE GENOMIC DNA]</scope>
    <source>
        <strain evidence="2 3">RMSCC 3488</strain>
    </source>
</reference>
<dbReference type="VEuPathDB" id="FungiDB:CPAG_09619"/>
<dbReference type="EMBL" id="DS268114">
    <property type="protein sequence ID" value="KMM73330.1"/>
    <property type="molecule type" value="Genomic_DNA"/>
</dbReference>